<proteinExistence type="predicted"/>
<comment type="caution">
    <text evidence="1">The sequence shown here is derived from an EMBL/GenBank/DDBJ whole genome shotgun (WGS) entry which is preliminary data.</text>
</comment>
<keyword evidence="2" id="KW-1185">Reference proteome</keyword>
<gene>
    <name evidence="1" type="ORF">EPD83_018795</name>
</gene>
<reference evidence="1" key="1">
    <citation type="submission" date="2020-03" db="EMBL/GenBank/DDBJ databases">
        <title>Phycicoccus flavus sp. nov., a novel endophytic actinobacterium isolated from branch of Kandelia candel.</title>
        <authorList>
            <person name="Tuo L."/>
        </authorList>
    </citation>
    <scope>NUCLEOTIDE SEQUENCE</scope>
    <source>
        <strain evidence="1">CMS6Z-2</strain>
    </source>
</reference>
<protein>
    <submittedName>
        <fullName evidence="1">Uncharacterized protein</fullName>
    </submittedName>
</protein>
<accession>A0A8T6R978</accession>
<evidence type="ECO:0000313" key="2">
    <source>
        <dbReference type="Proteomes" id="UP000287866"/>
    </source>
</evidence>
<dbReference type="EMBL" id="SAYU02000096">
    <property type="protein sequence ID" value="NHA70083.1"/>
    <property type="molecule type" value="Genomic_DNA"/>
</dbReference>
<organism evidence="1 2">
    <name type="scientific">Phycicoccus flavus</name>
    <dbReference type="NCBI Taxonomy" id="2502783"/>
    <lineage>
        <taxon>Bacteria</taxon>
        <taxon>Bacillati</taxon>
        <taxon>Actinomycetota</taxon>
        <taxon>Actinomycetes</taxon>
        <taxon>Micrococcales</taxon>
        <taxon>Intrasporangiaceae</taxon>
        <taxon>Phycicoccus</taxon>
    </lineage>
</organism>
<dbReference type="Proteomes" id="UP000287866">
    <property type="component" value="Unassembled WGS sequence"/>
</dbReference>
<name>A0A8T6R978_9MICO</name>
<dbReference type="RefSeq" id="WP_164896236.1">
    <property type="nucleotide sequence ID" value="NZ_SAYU02000096.1"/>
</dbReference>
<dbReference type="AlphaFoldDB" id="A0A8T6R978"/>
<evidence type="ECO:0000313" key="1">
    <source>
        <dbReference type="EMBL" id="NHA70083.1"/>
    </source>
</evidence>
<sequence>MNRQLAAAARQQAAADKGAVARQLADALIAITEIHHEEFPMATSPSGAVTCFGG</sequence>